<feature type="compositionally biased region" description="Polar residues" evidence="1">
    <location>
        <begin position="151"/>
        <end position="164"/>
    </location>
</feature>
<organism evidence="2 3">
    <name type="scientific">Paramarasmius palmivorus</name>
    <dbReference type="NCBI Taxonomy" id="297713"/>
    <lineage>
        <taxon>Eukaryota</taxon>
        <taxon>Fungi</taxon>
        <taxon>Dikarya</taxon>
        <taxon>Basidiomycota</taxon>
        <taxon>Agaricomycotina</taxon>
        <taxon>Agaricomycetes</taxon>
        <taxon>Agaricomycetidae</taxon>
        <taxon>Agaricales</taxon>
        <taxon>Marasmiineae</taxon>
        <taxon>Marasmiaceae</taxon>
        <taxon>Paramarasmius</taxon>
    </lineage>
</organism>
<dbReference type="AlphaFoldDB" id="A0AAW0E8E7"/>
<feature type="region of interest" description="Disordered" evidence="1">
    <location>
        <begin position="145"/>
        <end position="329"/>
    </location>
</feature>
<comment type="caution">
    <text evidence="2">The sequence shown here is derived from an EMBL/GenBank/DDBJ whole genome shotgun (WGS) entry which is preliminary data.</text>
</comment>
<evidence type="ECO:0000313" key="3">
    <source>
        <dbReference type="Proteomes" id="UP001383192"/>
    </source>
</evidence>
<feature type="compositionally biased region" description="Low complexity" evidence="1">
    <location>
        <begin position="260"/>
        <end position="269"/>
    </location>
</feature>
<feature type="compositionally biased region" description="Polar residues" evidence="1">
    <location>
        <begin position="496"/>
        <end position="509"/>
    </location>
</feature>
<feature type="compositionally biased region" description="Basic and acidic residues" evidence="1">
    <location>
        <begin position="29"/>
        <end position="39"/>
    </location>
</feature>
<accession>A0AAW0E8E7</accession>
<feature type="compositionally biased region" description="Basic residues" evidence="1">
    <location>
        <begin position="273"/>
        <end position="283"/>
    </location>
</feature>
<feature type="compositionally biased region" description="Pro residues" evidence="1">
    <location>
        <begin position="295"/>
        <end position="304"/>
    </location>
</feature>
<proteinExistence type="predicted"/>
<feature type="compositionally biased region" description="Low complexity" evidence="1">
    <location>
        <begin position="539"/>
        <end position="560"/>
    </location>
</feature>
<evidence type="ECO:0000256" key="1">
    <source>
        <dbReference type="SAM" id="MobiDB-lite"/>
    </source>
</evidence>
<protein>
    <submittedName>
        <fullName evidence="2">Uncharacterized protein</fullName>
    </submittedName>
</protein>
<reference evidence="2 3" key="1">
    <citation type="submission" date="2024-01" db="EMBL/GenBank/DDBJ databases">
        <title>A draft genome for a cacao thread blight-causing isolate of Paramarasmius palmivorus.</title>
        <authorList>
            <person name="Baruah I.K."/>
            <person name="Bukari Y."/>
            <person name="Amoako-Attah I."/>
            <person name="Meinhardt L.W."/>
            <person name="Bailey B.A."/>
            <person name="Cohen S.P."/>
        </authorList>
    </citation>
    <scope>NUCLEOTIDE SEQUENCE [LARGE SCALE GENOMIC DNA]</scope>
    <source>
        <strain evidence="2 3">GH-12</strain>
    </source>
</reference>
<feature type="region of interest" description="Disordered" evidence="1">
    <location>
        <begin position="1"/>
        <end position="51"/>
    </location>
</feature>
<feature type="region of interest" description="Disordered" evidence="1">
    <location>
        <begin position="496"/>
        <end position="573"/>
    </location>
</feature>
<keyword evidence="3" id="KW-1185">Reference proteome</keyword>
<sequence>MQEVRRPSHANGHTPTETPYIQYASPEFIEPRPGPDYKRMAPSPLPPQSTTSYVSRVRTFIRDINALPWVASGPVTVDYVPRNATDPYDRHRPIIYWESPSERQNIAVDLTAGESTPSTASLAAPYSQGHFTNEGQSWPVVIVSPPKAQEPQPSSDVSFSSNTDVPRAEGVLVPPSPPNRWSPPREGTWRDEEPTGELLPTWAIASSSRPRSPQVLGDPTFTHGGSEEDGHVLDPLTPNTQPPSFLPSPESSHVDPAPSPSLSPTSSEPFTSNHRRRRFKPGKPKPGDSPTSQPRQPPPPPLIAPQPRRNIPERRWRLSNLLPGRQSKAKPNTMGLAIIDAIENDSDSDLDVEKEKARAQAKRELEERDLQYAQAVAMGLDDGEGDGDWEQVDAPSELSTPSAIHLLQGREDAATYAHHSIPDTQPHPDRIYLSPINLASHSGLHNDARIAPGSPYLNPHHPYSGYVSAQPPPIDIYGPAVHTGHMGYVNSRSASALIPNQSGRTSRASGSRPPTREGIQPSRLFPPPGFTDMPVNQVGTYGEWSTTSGSSSGNSRARSTPPVTGGFAPMSAPNRTPVSAPLWPPPGFYPAPQAGAYYQYGQLDPAYMDPMYPYLVARFG</sequence>
<gene>
    <name evidence="2" type="ORF">VNI00_000671</name>
</gene>
<dbReference type="Proteomes" id="UP001383192">
    <property type="component" value="Unassembled WGS sequence"/>
</dbReference>
<dbReference type="EMBL" id="JAYKXP010000002">
    <property type="protein sequence ID" value="KAK7060938.1"/>
    <property type="molecule type" value="Genomic_DNA"/>
</dbReference>
<evidence type="ECO:0000313" key="2">
    <source>
        <dbReference type="EMBL" id="KAK7060938.1"/>
    </source>
</evidence>
<name>A0AAW0E8E7_9AGAR</name>